<dbReference type="Proteomes" id="UP000664132">
    <property type="component" value="Unassembled WGS sequence"/>
</dbReference>
<name>A0A8H7TEQ3_9HELO</name>
<comment type="caution">
    <text evidence="1">The sequence shown here is derived from an EMBL/GenBank/DDBJ whole genome shotgun (WGS) entry which is preliminary data.</text>
</comment>
<keyword evidence="2" id="KW-1185">Reference proteome</keyword>
<dbReference type="EMBL" id="JAFJYH010000153">
    <property type="protein sequence ID" value="KAG4417483.1"/>
    <property type="molecule type" value="Genomic_DNA"/>
</dbReference>
<proteinExistence type="predicted"/>
<evidence type="ECO:0000313" key="1">
    <source>
        <dbReference type="EMBL" id="KAG4417483.1"/>
    </source>
</evidence>
<evidence type="ECO:0000313" key="2">
    <source>
        <dbReference type="Proteomes" id="UP000664132"/>
    </source>
</evidence>
<reference evidence="1" key="1">
    <citation type="submission" date="2021-02" db="EMBL/GenBank/DDBJ databases">
        <title>Genome sequence Cadophora malorum strain M34.</title>
        <authorList>
            <person name="Stefanovic E."/>
            <person name="Vu D."/>
            <person name="Scully C."/>
            <person name="Dijksterhuis J."/>
            <person name="Roader J."/>
            <person name="Houbraken J."/>
        </authorList>
    </citation>
    <scope>NUCLEOTIDE SEQUENCE</scope>
    <source>
        <strain evidence="1">M34</strain>
    </source>
</reference>
<accession>A0A8H7TEQ3</accession>
<gene>
    <name evidence="1" type="ORF">IFR04_009366</name>
</gene>
<organism evidence="1 2">
    <name type="scientific">Cadophora malorum</name>
    <dbReference type="NCBI Taxonomy" id="108018"/>
    <lineage>
        <taxon>Eukaryota</taxon>
        <taxon>Fungi</taxon>
        <taxon>Dikarya</taxon>
        <taxon>Ascomycota</taxon>
        <taxon>Pezizomycotina</taxon>
        <taxon>Leotiomycetes</taxon>
        <taxon>Helotiales</taxon>
        <taxon>Ploettnerulaceae</taxon>
        <taxon>Cadophora</taxon>
    </lineage>
</organism>
<dbReference type="AlphaFoldDB" id="A0A8H7TEQ3"/>
<sequence>MVASSSSGDAAGTSMRSSAVEKDSVRIQARKMLKVLEQYSGRKIVVSGPAAAQAEWKNSNFEQIKSLLMLNSVFSCPTMSLTFSTKAEFNLLVRLVLNSRRSRLVAVKVVNSSERGQILDGNRWQTGSLRYNEELIGKQDLVCTIKAPTILHVNKEVRYEGLKIYNCQFKGQPFSPTNFDFDSGVMFFTSEAALITFEGKDNTTKDKSRVKFVMLPVTTRITVNGRCENYSRVTFTTLSQFPGLEHLILEGYDYFKKHYSASGWAMRNSIYVAHCITGSWEIKPGHFRRALTLRLMDKGKIELLEGQEFVDIDELGEKG</sequence>
<protein>
    <submittedName>
        <fullName evidence="1">Uncharacterized protein</fullName>
    </submittedName>
</protein>